<accession>A0A7I8L4F7</accession>
<dbReference type="EMBL" id="LR746274">
    <property type="protein sequence ID" value="CAA7404526.1"/>
    <property type="molecule type" value="Genomic_DNA"/>
</dbReference>
<gene>
    <name evidence="2" type="ORF">SI8410_11015204</name>
</gene>
<proteinExistence type="predicted"/>
<dbReference type="PANTHER" id="PTHR34193:SF1">
    <property type="entry name" value="EXPRESSED PROTEIN"/>
    <property type="match status" value="1"/>
</dbReference>
<keyword evidence="3" id="KW-1185">Reference proteome</keyword>
<feature type="region of interest" description="Disordered" evidence="1">
    <location>
        <begin position="40"/>
        <end position="87"/>
    </location>
</feature>
<protein>
    <submittedName>
        <fullName evidence="2">Uncharacterized protein</fullName>
    </submittedName>
</protein>
<reference evidence="2" key="1">
    <citation type="submission" date="2020-02" db="EMBL/GenBank/DDBJ databases">
        <authorList>
            <person name="Scholz U."/>
            <person name="Mascher M."/>
            <person name="Fiebig A."/>
        </authorList>
    </citation>
    <scope>NUCLEOTIDE SEQUENCE</scope>
</reference>
<sequence length="245" mass="26683">MSLIRPAPAAARGGDRFSFATTVAGGALWVQKLRGSYGYLKRAGRSSPNGEEEGEQQQQDSKGLTEEKGNGSPVLWQAAAPPPGARAQDIARYRQEMMELVRGVPEMAYELSLRDMVEMPVVAKGGAATGEEKEPAAAENKIKNGKKEILRSASMDNGVFQLKMFFPVMNLGKWRRSSGASVCNSKVSPKPALPEAVRLWHGKYEGGEGPKGCYGMRRRSTFLPVIRKDSPQRISLITAVLAEMQ</sequence>
<dbReference type="PANTHER" id="PTHR34193">
    <property type="entry name" value="OS11G0199801 PROTEIN"/>
    <property type="match status" value="1"/>
</dbReference>
<name>A0A7I8L4F7_SPIIN</name>
<organism evidence="2 3">
    <name type="scientific">Spirodela intermedia</name>
    <name type="common">Intermediate duckweed</name>
    <dbReference type="NCBI Taxonomy" id="51605"/>
    <lineage>
        <taxon>Eukaryota</taxon>
        <taxon>Viridiplantae</taxon>
        <taxon>Streptophyta</taxon>
        <taxon>Embryophyta</taxon>
        <taxon>Tracheophyta</taxon>
        <taxon>Spermatophyta</taxon>
        <taxon>Magnoliopsida</taxon>
        <taxon>Liliopsida</taxon>
        <taxon>Araceae</taxon>
        <taxon>Lemnoideae</taxon>
        <taxon>Spirodela</taxon>
    </lineage>
</organism>
<dbReference type="AlphaFoldDB" id="A0A7I8L4F7"/>
<evidence type="ECO:0000256" key="1">
    <source>
        <dbReference type="SAM" id="MobiDB-lite"/>
    </source>
</evidence>
<evidence type="ECO:0000313" key="3">
    <source>
        <dbReference type="Proteomes" id="UP000663760"/>
    </source>
</evidence>
<evidence type="ECO:0000313" key="2">
    <source>
        <dbReference type="EMBL" id="CAA7404526.1"/>
    </source>
</evidence>
<dbReference type="OrthoDB" id="776574at2759"/>
<dbReference type="Proteomes" id="UP000663760">
    <property type="component" value="Chromosome 11"/>
</dbReference>